<evidence type="ECO:0000313" key="1">
    <source>
        <dbReference type="Proteomes" id="UP000887580"/>
    </source>
</evidence>
<evidence type="ECO:0000313" key="2">
    <source>
        <dbReference type="WBParaSite" id="PS1159_v2.g22905.t1"/>
    </source>
</evidence>
<protein>
    <submittedName>
        <fullName evidence="2">BTB domain-containing protein</fullName>
    </submittedName>
</protein>
<name>A0AC35G1K8_9BILA</name>
<proteinExistence type="predicted"/>
<reference evidence="2" key="1">
    <citation type="submission" date="2022-11" db="UniProtKB">
        <authorList>
            <consortium name="WormBaseParasite"/>
        </authorList>
    </citation>
    <scope>IDENTIFICATION</scope>
</reference>
<accession>A0AC35G1K8</accession>
<sequence length="147" mass="17167">MLQSGMQEAITNILQITDFDLKTVGLAVEFFYERNIFETLAFDDAFELLRFADKYRIPYLQATYRVLLSKNNKIFKDRLEFYLSVHLSPTTVCKFTNGSIYANSIRLQQECFDLLMLCSHFTIAADDLEELNKEFAVEIFKQSFSSH</sequence>
<dbReference type="Proteomes" id="UP000887580">
    <property type="component" value="Unplaced"/>
</dbReference>
<dbReference type="WBParaSite" id="PS1159_v2.g22905.t1">
    <property type="protein sequence ID" value="PS1159_v2.g22905.t1"/>
    <property type="gene ID" value="PS1159_v2.g22905"/>
</dbReference>
<organism evidence="1 2">
    <name type="scientific">Panagrolaimus sp. PS1159</name>
    <dbReference type="NCBI Taxonomy" id="55785"/>
    <lineage>
        <taxon>Eukaryota</taxon>
        <taxon>Metazoa</taxon>
        <taxon>Ecdysozoa</taxon>
        <taxon>Nematoda</taxon>
        <taxon>Chromadorea</taxon>
        <taxon>Rhabditida</taxon>
        <taxon>Tylenchina</taxon>
        <taxon>Panagrolaimomorpha</taxon>
        <taxon>Panagrolaimoidea</taxon>
        <taxon>Panagrolaimidae</taxon>
        <taxon>Panagrolaimus</taxon>
    </lineage>
</organism>